<sequence>MAKRHKNMAKRAAAARLEKKKGKGSSFGKKKSDGQRKKSHSLGGDDSDAEFEELYNVNRASQRPSKNKTLANAAKRGKRPRMIDEVGFTNRNIADTMKKQLRNNPIEFVKSKDVFDPSADLIKRLNESKKKKEALEERLDQENDEIYVEDFETVNESEVIRSDEEDEEDEEEEDEQERELVESNEEEQSETFQESNKETDSSSALEESDSPASEEPLFYVDDTPNIGDWPKQTIVPPSQLPNPPSPLSIDVQRFDEDDSSDDQYVTVGNVMMKVNMDDGEMYVNAPSGLLEQSENEVEESDPEEKVFISQAPKATQKEDKPKTKSSPSYPEFGFLAEDYDMFDVSTIVVSNIRQSYKSTQYEVQSERLLGISQAQWLEEDFLVDMLIEYGLLDHRVDAYLDYIKKPFLKELSPEPDYPIDDSDDEDSEDDFEMENIEDLVALQKNKMMNDVGFETDMFTQTIQFRGKGKNRRPILDHIHDEDLKLELLEKFGLQNSKPARQKGKKAEGLCEKYPHLLHINEIKEEFEHFYHDSSMTTLRFPPLDPHGIRTLLKLADHYQMKGRKFLKGKRQHVTVIKTKRTNYLSPEYDMIGRLLRQRRVFNRIDVSKKDFSEDKLIKSGSKSHVKEGEIVGSRAPEIGQDNIGRRMLEKLGWSKGEGLGLDSRGVTEPILAKIKKSRLGLRKE</sequence>
<feature type="domain" description="G-patch" evidence="2">
    <location>
        <begin position="640"/>
        <end position="684"/>
    </location>
</feature>
<dbReference type="InParanoid" id="C4QYP9"/>
<feature type="compositionally biased region" description="Polar residues" evidence="1">
    <location>
        <begin position="58"/>
        <end position="70"/>
    </location>
</feature>
<feature type="region of interest" description="Disordered" evidence="1">
    <location>
        <begin position="1"/>
        <end position="83"/>
    </location>
</feature>
<evidence type="ECO:0000256" key="1">
    <source>
        <dbReference type="SAM" id="MobiDB-lite"/>
    </source>
</evidence>
<dbReference type="InterPro" id="IPR051189">
    <property type="entry name" value="Splicing_assoc_domain"/>
</dbReference>
<dbReference type="OMA" id="PVFMRID"/>
<dbReference type="KEGG" id="ppa:PAS_chr1-4_0521"/>
<evidence type="ECO:0000313" key="4">
    <source>
        <dbReference type="Proteomes" id="UP000000314"/>
    </source>
</evidence>
<dbReference type="PROSITE" id="PS50174">
    <property type="entry name" value="G_PATCH"/>
    <property type="match status" value="1"/>
</dbReference>
<dbReference type="InterPro" id="IPR000467">
    <property type="entry name" value="G_patch_dom"/>
</dbReference>
<evidence type="ECO:0000259" key="2">
    <source>
        <dbReference type="PROSITE" id="PS50174"/>
    </source>
</evidence>
<dbReference type="Pfam" id="PF01585">
    <property type="entry name" value="G-patch"/>
    <property type="match status" value="1"/>
</dbReference>
<feature type="region of interest" description="Disordered" evidence="1">
    <location>
        <begin position="291"/>
        <end position="328"/>
    </location>
</feature>
<feature type="compositionally biased region" description="Acidic residues" evidence="1">
    <location>
        <begin position="163"/>
        <end position="189"/>
    </location>
</feature>
<accession>C4QYP9</accession>
<dbReference type="Proteomes" id="UP000000314">
    <property type="component" value="Chromosome 1"/>
</dbReference>
<feature type="compositionally biased region" description="Acidic residues" evidence="1">
    <location>
        <begin position="293"/>
        <end position="302"/>
    </location>
</feature>
<dbReference type="SMART" id="SM00443">
    <property type="entry name" value="G_patch"/>
    <property type="match status" value="1"/>
</dbReference>
<dbReference type="AlphaFoldDB" id="C4QYP9"/>
<reference evidence="3 4" key="1">
    <citation type="journal article" date="2009" name="Nat. Biotechnol.">
        <title>Genome sequence of the recombinant protein production host Pichia pastoris.</title>
        <authorList>
            <person name="De Schutter K."/>
            <person name="Lin Y.C."/>
            <person name="Tiels P."/>
            <person name="Van Hecke A."/>
            <person name="Glinka S."/>
            <person name="Weber-Lehmann J."/>
            <person name="Rouze P."/>
            <person name="Van de Peer Y."/>
            <person name="Callewaert N."/>
        </authorList>
    </citation>
    <scope>NUCLEOTIDE SEQUENCE [LARGE SCALE GENOMIC DNA]</scope>
    <source>
        <strain evidence="4">GS115 / ATCC 20864</strain>
    </source>
</reference>
<dbReference type="FunCoup" id="C4QYP9">
    <property type="interactions" value="274"/>
</dbReference>
<dbReference type="OrthoDB" id="21470at2759"/>
<dbReference type="GO" id="GO:0003676">
    <property type="term" value="F:nucleic acid binding"/>
    <property type="evidence" value="ECO:0007669"/>
    <property type="project" value="InterPro"/>
</dbReference>
<dbReference type="PANTHER" id="PTHR14195">
    <property type="entry name" value="G PATCH DOMAIN CONTAINING PROTEIN 2"/>
    <property type="match status" value="1"/>
</dbReference>
<feature type="region of interest" description="Disordered" evidence="1">
    <location>
        <begin position="124"/>
        <end position="262"/>
    </location>
</feature>
<feature type="compositionally biased region" description="Basic and acidic residues" evidence="1">
    <location>
        <begin position="124"/>
        <end position="141"/>
    </location>
</feature>
<dbReference type="GeneID" id="8197105"/>
<dbReference type="HOGENOM" id="CLU_021974_1_0_1"/>
<dbReference type="EMBL" id="FN392319">
    <property type="protein sequence ID" value="CAY68373.1"/>
    <property type="molecule type" value="Genomic_DNA"/>
</dbReference>
<keyword evidence="4" id="KW-1185">Reference proteome</keyword>
<dbReference type="STRING" id="644223.C4QYP9"/>
<dbReference type="SUPFAM" id="SSF82708">
    <property type="entry name" value="R3H domain"/>
    <property type="match status" value="1"/>
</dbReference>
<organism evidence="3 4">
    <name type="scientific">Komagataella phaffii (strain GS115 / ATCC 20864)</name>
    <name type="common">Yeast</name>
    <name type="synonym">Pichia pastoris</name>
    <dbReference type="NCBI Taxonomy" id="644223"/>
    <lineage>
        <taxon>Eukaryota</taxon>
        <taxon>Fungi</taxon>
        <taxon>Dikarya</taxon>
        <taxon>Ascomycota</taxon>
        <taxon>Saccharomycotina</taxon>
        <taxon>Pichiomycetes</taxon>
        <taxon>Pichiales</taxon>
        <taxon>Pichiaceae</taxon>
        <taxon>Komagataella</taxon>
    </lineage>
</organism>
<dbReference type="RefSeq" id="XP_002490653.1">
    <property type="nucleotide sequence ID" value="XM_002490608.1"/>
</dbReference>
<proteinExistence type="predicted"/>
<protein>
    <submittedName>
        <fullName evidence="3">Protein SQS1</fullName>
    </submittedName>
</protein>
<dbReference type="eggNOG" id="KOG0154">
    <property type="taxonomic scope" value="Eukaryota"/>
</dbReference>
<gene>
    <name evidence="3" type="ordered locus">PAS_chr1-4_0521</name>
</gene>
<name>C4QYP9_KOMPG</name>
<feature type="compositionally biased region" description="Acidic residues" evidence="1">
    <location>
        <begin position="142"/>
        <end position="155"/>
    </location>
</feature>
<dbReference type="Gene3D" id="3.30.1370.50">
    <property type="entry name" value="R3H-like domain"/>
    <property type="match status" value="1"/>
</dbReference>
<dbReference type="InterPro" id="IPR036867">
    <property type="entry name" value="R3H_dom_sf"/>
</dbReference>
<evidence type="ECO:0000313" key="3">
    <source>
        <dbReference type="EMBL" id="CAY68373.1"/>
    </source>
</evidence>